<dbReference type="EMBL" id="BKCJ010087463">
    <property type="protein sequence ID" value="GEX06175.1"/>
    <property type="molecule type" value="Genomic_DNA"/>
</dbReference>
<accession>A0A699H100</accession>
<comment type="caution">
    <text evidence="2">The sequence shown here is derived from an EMBL/GenBank/DDBJ whole genome shotgun (WGS) entry which is preliminary data.</text>
</comment>
<protein>
    <recommendedName>
        <fullName evidence="3">Reverse transcriptase domain-containing protein</fullName>
    </recommendedName>
</protein>
<proteinExistence type="predicted"/>
<reference evidence="2" key="1">
    <citation type="journal article" date="2019" name="Sci. Rep.">
        <title>Draft genome of Tanacetum cinerariifolium, the natural source of mosquito coil.</title>
        <authorList>
            <person name="Yamashiro T."/>
            <person name="Shiraishi A."/>
            <person name="Satake H."/>
            <person name="Nakayama K."/>
        </authorList>
    </citation>
    <scope>NUCLEOTIDE SEQUENCE</scope>
</reference>
<evidence type="ECO:0008006" key="3">
    <source>
        <dbReference type="Google" id="ProtNLM"/>
    </source>
</evidence>
<name>A0A699H100_TANCI</name>
<evidence type="ECO:0000256" key="1">
    <source>
        <dbReference type="SAM" id="MobiDB-lite"/>
    </source>
</evidence>
<organism evidence="2">
    <name type="scientific">Tanacetum cinerariifolium</name>
    <name type="common">Dalmatian daisy</name>
    <name type="synonym">Chrysanthemum cinerariifolium</name>
    <dbReference type="NCBI Taxonomy" id="118510"/>
    <lineage>
        <taxon>Eukaryota</taxon>
        <taxon>Viridiplantae</taxon>
        <taxon>Streptophyta</taxon>
        <taxon>Embryophyta</taxon>
        <taxon>Tracheophyta</taxon>
        <taxon>Spermatophyta</taxon>
        <taxon>Magnoliopsida</taxon>
        <taxon>eudicotyledons</taxon>
        <taxon>Gunneridae</taxon>
        <taxon>Pentapetalae</taxon>
        <taxon>asterids</taxon>
        <taxon>campanulids</taxon>
        <taxon>Asterales</taxon>
        <taxon>Asteraceae</taxon>
        <taxon>Asteroideae</taxon>
        <taxon>Anthemideae</taxon>
        <taxon>Anthemidinae</taxon>
        <taxon>Tanacetum</taxon>
    </lineage>
</organism>
<feature type="region of interest" description="Disordered" evidence="1">
    <location>
        <begin position="710"/>
        <end position="740"/>
    </location>
</feature>
<evidence type="ECO:0000313" key="2">
    <source>
        <dbReference type="EMBL" id="GEX06175.1"/>
    </source>
</evidence>
<gene>
    <name evidence="2" type="ORF">Tci_278150</name>
</gene>
<sequence length="1536" mass="173024">MDLYHSRLTPDDLDDLIIKYKIPHDLYPRQLSEEFLMFEFSDDTIVIYPRIFDFFGVQNPFSLFLLTLIKHYKVYFSHLGPLGLNKVITFEVLCRSLQIEPTGADGNVMGIHDFLCLPEWTMMRSRRSPILMILMLVPLSKILAKAEASQKRKASSSGAATIHVAKYTRSALAQSLGSTTQPSLFAGDDDESDDDDACMEIPLVTPLHSTAVIPSSRNQDSRGKDIMVDDVATPSGGVSQQRLSSGPAPLFRDVFGDAIHTDFFPFFAVQDQGKERKKKIKSLSKSMDNLHSEVARLSVTLNQATILEKFLASDEFSIFQGKLFSLAARAGFEHVLSMHQTKDDFAVVLKKMVNFMLGAQERLSKAFPLVAQTDYAFLNKIFEYATEPLSVILQLEPEKLSCLLMLSASFAVPLEQNKEQVSAAVDGSDLHMTYGAAHSKSQGVFVQGTSHVLDDVAEVTMVGRSVFPLALLMLLALFAGEKGDGSAPFSTVEEVVVPLSKTITSGSPHIPEKMFISYVRTHYKLLVFPSSLVVICSFHDVVVHRKYSPRRRGSPCLLLRPYAKVFVFQLFLPIRVSCVWGKCALLLISEGKNQILKYKVEGPSEFSFAPSTLLVALPFLLLLVSSIDGLVLIPTDTSWLRNSSFIVSSPVNTSAFRFKIFGRFVIRNLWNGTVASIISSLYILSSSVSETTACSRLMLLGKVDTAAEGLHKGNQDSRRRDVGYNGNKARDNGSDNEVKSCSKTCEESYARLKKLYDEQRDKLRDDSVEITAYTLELKKTLADDSDSKPVEYDSSDSNSSVETTISMHAPVDNAPKIVYEPKVWTDAPIIEEYESDSDDDLVFNVQENIEKPSFAFTDAVKHVKSHRENVKEIGTPNHYPKIEKQDRHSHTRKDLGYAFTRKSCFVCGFFSHLIRDCDFYEKRMVKQATLTISKKHVTCQKENRLVWNNVQRVNHQNKFVPSVVLTKTGKYQLMLLDKISLAQRNTFANHKVNTVNTSFISVKGNWDTVVKASFTMSNTHQELASPEANGFCKVLASPKQTALGKDISNPFMVGSLPKTICYKLLLFGLAKDAAVNLILLGFDQIVDFLNAHVIHYALMVNPTIYVSCIKQFSATIAIKKVNDVVKLRALIDGNAKRTAWNEFSCSMASAVICLAIGGYIQTRGRIGAIDADEEITLVEIETQAYLGAKLQGRKDDDNAAIKDASVVEPTVFDDEEVTMTMAQTLIKMKAKKARLLDEQMAKRLHDEEVEQAAIREKQEKDDLQKAKVLQQQYVDKQENIDWNLVIEQMQEKHLNNIKIYQSLKRKPISIAQARKNMIVYLKNMAGYKMEHFKGMTYDKESFKKLKAVKVSGSESTQDTLTIDPKEMSEEDVKNMLEIVLNIIKVGGIPEADKSFEDMLKGFDREYLDSLWRLVKEKFRTAVPTVNKEKALWVELKRLFEPDTKDVLWKLQRYMHYPLLWKLHSNCGVHQVSLTTRRRDMFMLTEKDYPLSNGVMTLMPSTKLQVKEDSEMARDLVMKIFMKANQLKSKSLDTSSK</sequence>